<dbReference type="Pfam" id="PF00561">
    <property type="entry name" value="Abhydrolase_1"/>
    <property type="match status" value="1"/>
</dbReference>
<evidence type="ECO:0000313" key="8">
    <source>
        <dbReference type="EMBL" id="GAT66707.1"/>
    </source>
</evidence>
<evidence type="ECO:0000256" key="1">
    <source>
        <dbReference type="ARBA" id="ARBA00010088"/>
    </source>
</evidence>
<feature type="domain" description="Peptidase S33 tripeptidyl aminopeptidase-like C-terminal" evidence="7">
    <location>
        <begin position="362"/>
        <end position="444"/>
    </location>
</feature>
<dbReference type="STRING" id="161355.PS9374_02357"/>
<organism evidence="8 9">
    <name type="scientific">Planomonospora sphaerica</name>
    <dbReference type="NCBI Taxonomy" id="161355"/>
    <lineage>
        <taxon>Bacteria</taxon>
        <taxon>Bacillati</taxon>
        <taxon>Actinomycetota</taxon>
        <taxon>Actinomycetes</taxon>
        <taxon>Streptosporangiales</taxon>
        <taxon>Streptosporangiaceae</taxon>
        <taxon>Planomonospora</taxon>
    </lineage>
</organism>
<dbReference type="InterPro" id="IPR051601">
    <property type="entry name" value="Serine_prot/Carboxylest_S33"/>
</dbReference>
<evidence type="ECO:0000259" key="6">
    <source>
        <dbReference type="Pfam" id="PF00561"/>
    </source>
</evidence>
<comment type="similarity">
    <text evidence="1">Belongs to the peptidase S33 family.</text>
</comment>
<dbReference type="EMBL" id="BDCX01000005">
    <property type="protein sequence ID" value="GAT66707.1"/>
    <property type="molecule type" value="Genomic_DNA"/>
</dbReference>
<evidence type="ECO:0000256" key="5">
    <source>
        <dbReference type="SAM" id="SignalP"/>
    </source>
</evidence>
<reference evidence="9" key="2">
    <citation type="submission" date="2016-04" db="EMBL/GenBank/DDBJ databases">
        <title>Planomonospora sphaerica JCM9374 whole genome shotgun sequence.</title>
        <authorList>
            <person name="Suzuki T."/>
            <person name="Dohra H."/>
            <person name="Kodani S."/>
        </authorList>
    </citation>
    <scope>NUCLEOTIDE SEQUENCE [LARGE SCALE GENOMIC DNA]</scope>
    <source>
        <strain evidence="9">JCM 9374</strain>
    </source>
</reference>
<gene>
    <name evidence="8" type="ORF">PS9374_02357</name>
</gene>
<evidence type="ECO:0000313" key="9">
    <source>
        <dbReference type="Proteomes" id="UP000077701"/>
    </source>
</evidence>
<dbReference type="OrthoDB" id="9796770at2"/>
<feature type="compositionally biased region" description="Low complexity" evidence="4">
    <location>
        <begin position="22"/>
        <end position="35"/>
    </location>
</feature>
<reference evidence="8 9" key="1">
    <citation type="journal article" date="2016" name="Genome Announc.">
        <title>Draft Genome Sequence of Planomonospora sphaerica JCM9374, a Rare Actinomycete.</title>
        <authorList>
            <person name="Dohra H."/>
            <person name="Suzuki T."/>
            <person name="Inoue Y."/>
            <person name="Kodani S."/>
        </authorList>
    </citation>
    <scope>NUCLEOTIDE SEQUENCE [LARGE SCALE GENOMIC DNA]</scope>
    <source>
        <strain evidence="8 9">JCM 9374</strain>
    </source>
</reference>
<dbReference type="GO" id="GO:0016787">
    <property type="term" value="F:hydrolase activity"/>
    <property type="evidence" value="ECO:0007669"/>
    <property type="project" value="UniProtKB-KW"/>
</dbReference>
<keyword evidence="9" id="KW-1185">Reference proteome</keyword>
<dbReference type="RefSeq" id="WP_084008252.1">
    <property type="nucleotide sequence ID" value="NZ_BDCX01000005.1"/>
</dbReference>
<dbReference type="Proteomes" id="UP000077701">
    <property type="component" value="Unassembled WGS sequence"/>
</dbReference>
<feature type="region of interest" description="Disordered" evidence="4">
    <location>
        <begin position="22"/>
        <end position="41"/>
    </location>
</feature>
<dbReference type="Pfam" id="PF08386">
    <property type="entry name" value="Abhydrolase_4"/>
    <property type="match status" value="1"/>
</dbReference>
<name>A0A171CHD6_9ACTN</name>
<dbReference type="InterPro" id="IPR029058">
    <property type="entry name" value="AB_hydrolase_fold"/>
</dbReference>
<protein>
    <submittedName>
        <fullName evidence="8">Alpha/beta hydrolase</fullName>
    </submittedName>
</protein>
<feature type="chain" id="PRO_5007905614" evidence="5">
    <location>
        <begin position="25"/>
        <end position="585"/>
    </location>
</feature>
<dbReference type="InterPro" id="IPR000073">
    <property type="entry name" value="AB_hydrolase_1"/>
</dbReference>
<keyword evidence="3 8" id="KW-0378">Hydrolase</keyword>
<evidence type="ECO:0000256" key="2">
    <source>
        <dbReference type="ARBA" id="ARBA00022729"/>
    </source>
</evidence>
<feature type="domain" description="AB hydrolase-1" evidence="6">
    <location>
        <begin position="97"/>
        <end position="203"/>
    </location>
</feature>
<dbReference type="InterPro" id="IPR013595">
    <property type="entry name" value="Pept_S33_TAP-like_C"/>
</dbReference>
<dbReference type="SUPFAM" id="SSF53474">
    <property type="entry name" value="alpha/beta-Hydrolases"/>
    <property type="match status" value="1"/>
</dbReference>
<keyword evidence="2 5" id="KW-0732">Signal</keyword>
<evidence type="ECO:0000256" key="3">
    <source>
        <dbReference type="ARBA" id="ARBA00022801"/>
    </source>
</evidence>
<proteinExistence type="inferred from homology"/>
<dbReference type="PANTHER" id="PTHR43248:SF29">
    <property type="entry name" value="TRIPEPTIDYL AMINOPEPTIDASE"/>
    <property type="match status" value="1"/>
</dbReference>
<dbReference type="AlphaFoldDB" id="A0A171CHD6"/>
<accession>A0A171CHD6</accession>
<comment type="caution">
    <text evidence="8">The sequence shown here is derived from an EMBL/GenBank/DDBJ whole genome shotgun (WGS) entry which is preliminary data.</text>
</comment>
<dbReference type="PANTHER" id="PTHR43248">
    <property type="entry name" value="2-SUCCINYL-6-HYDROXY-2,4-CYCLOHEXADIENE-1-CARBOXYLATE SYNTHASE"/>
    <property type="match status" value="1"/>
</dbReference>
<dbReference type="Gene3D" id="3.40.50.1820">
    <property type="entry name" value="alpha/beta hydrolase"/>
    <property type="match status" value="1"/>
</dbReference>
<sequence>MLRITATAVALLTGLLAVPSASLASPASPTSTVTPTNPPAHPCAAATQRCEGRIRVPLDWGDPASERIEVAFAWVPRKGATSTVLANPGGPLPALPLLPVLERTVDRQNLLVVEPRGLGASSPLDCPGLDLNRPESIAACAAHLGPRSRFFTTDQAVADMDAVRKALGLPKVTFYGISYGTLFAQAYAARFPDSTAGVFLDSLVPVGRNGYAIEPIRARTDLLELTCRSSRDCAATWSALVRRLRDRQDPAISMLTLQSLLPRLHEPVFGRELNAAATAYLRGDPLPLRRLAKAADAAPVPPLRGPGFAGMLSYKCGDAAFPFGRKATTAERERRLSRFYDKKRPMRPFTVAELGGTTGWADWCLHWPTPRDNPPVPRRAGHPDVPTATVAGDYDTHTPAEVARYFPHGELLRVIGGGHSTTLGVDCARQALRSFLARAGELPRSCDVSSHRALVAFPRTAEDLPDAGDLDRRVVAGFATASDALVRRDPGSASYRRLTEESGLRGGRLAFDDKAATIRLEDVRFVSDLPVSGQVVLNPDRTATARLTVGGAEVVLSWPAFRPLDPVPVSGSFDGRPFTARIPVR</sequence>
<feature type="signal peptide" evidence="5">
    <location>
        <begin position="1"/>
        <end position="24"/>
    </location>
</feature>
<evidence type="ECO:0000256" key="4">
    <source>
        <dbReference type="SAM" id="MobiDB-lite"/>
    </source>
</evidence>
<evidence type="ECO:0000259" key="7">
    <source>
        <dbReference type="Pfam" id="PF08386"/>
    </source>
</evidence>